<evidence type="ECO:0000313" key="2">
    <source>
        <dbReference type="WBParaSite" id="PSAMB.scaffold223size64209.g3520.t1"/>
    </source>
</evidence>
<name>A0A914VMP5_9BILA</name>
<organism evidence="1 2">
    <name type="scientific">Plectus sambesii</name>
    <dbReference type="NCBI Taxonomy" id="2011161"/>
    <lineage>
        <taxon>Eukaryota</taxon>
        <taxon>Metazoa</taxon>
        <taxon>Ecdysozoa</taxon>
        <taxon>Nematoda</taxon>
        <taxon>Chromadorea</taxon>
        <taxon>Plectida</taxon>
        <taxon>Plectina</taxon>
        <taxon>Plectoidea</taxon>
        <taxon>Plectidae</taxon>
        <taxon>Plectus</taxon>
    </lineage>
</organism>
<dbReference type="Proteomes" id="UP000887566">
    <property type="component" value="Unplaced"/>
</dbReference>
<dbReference type="WBParaSite" id="PSAMB.scaffold223size64209.g3520.t1">
    <property type="protein sequence ID" value="PSAMB.scaffold223size64209.g3520.t1"/>
    <property type="gene ID" value="PSAMB.scaffold223size64209.g3520"/>
</dbReference>
<accession>A0A914VMP5</accession>
<proteinExistence type="predicted"/>
<keyword evidence="1" id="KW-1185">Reference proteome</keyword>
<sequence length="111" mass="12194">MRRRRSEGGMRAKRGIGRHLYALKRVLPETGGAICRGLVSASRGRVAIATPIMAGRRSVQWTAVATHPSTSYNGAKEARIVPPTKAGARISRRVSQIYEAVALCRRVWPKD</sequence>
<dbReference type="AlphaFoldDB" id="A0A914VMP5"/>
<evidence type="ECO:0000313" key="1">
    <source>
        <dbReference type="Proteomes" id="UP000887566"/>
    </source>
</evidence>
<reference evidence="2" key="1">
    <citation type="submission" date="2022-11" db="UniProtKB">
        <authorList>
            <consortium name="WormBaseParasite"/>
        </authorList>
    </citation>
    <scope>IDENTIFICATION</scope>
</reference>
<protein>
    <submittedName>
        <fullName evidence="2">Uncharacterized protein</fullName>
    </submittedName>
</protein>